<gene>
    <name evidence="7" type="ORF">EV194_101272</name>
</gene>
<dbReference type="Proteomes" id="UP000295221">
    <property type="component" value="Unassembled WGS sequence"/>
</dbReference>
<dbReference type="PANTHER" id="PTHR31151">
    <property type="entry name" value="PROLINE-TRNA LIGASE (DUF1680)"/>
    <property type="match status" value="1"/>
</dbReference>
<dbReference type="RefSeq" id="WP_132431296.1">
    <property type="nucleotide sequence ID" value="NZ_SLWK01000001.1"/>
</dbReference>
<dbReference type="InterPro" id="IPR032275">
    <property type="entry name" value="DUF4986"/>
</dbReference>
<evidence type="ECO:0000313" key="7">
    <source>
        <dbReference type="EMBL" id="TCO10641.1"/>
    </source>
</evidence>
<feature type="chain" id="PRO_5020651045" evidence="2">
    <location>
        <begin position="22"/>
        <end position="794"/>
    </location>
</feature>
<feature type="domain" description="Glycoside hydrolase GH146 substrate-binding" evidence="5">
    <location>
        <begin position="659"/>
        <end position="793"/>
    </location>
</feature>
<evidence type="ECO:0000259" key="3">
    <source>
        <dbReference type="Pfam" id="PF07944"/>
    </source>
</evidence>
<feature type="domain" description="DUF4986" evidence="4">
    <location>
        <begin position="552"/>
        <end position="635"/>
    </location>
</feature>
<dbReference type="InterPro" id="IPR046544">
    <property type="entry name" value="GH146_SB_dom"/>
</dbReference>
<dbReference type="InterPro" id="IPR049046">
    <property type="entry name" value="Beta-AFase-like_GH127_middle"/>
</dbReference>
<dbReference type="EMBL" id="SLWK01000001">
    <property type="protein sequence ID" value="TCO10641.1"/>
    <property type="molecule type" value="Genomic_DNA"/>
</dbReference>
<evidence type="ECO:0000313" key="8">
    <source>
        <dbReference type="Proteomes" id="UP000295221"/>
    </source>
</evidence>
<dbReference type="Pfam" id="PF07944">
    <property type="entry name" value="Beta-AFase-like_GH127_cat"/>
    <property type="match status" value="1"/>
</dbReference>
<sequence length="794" mass="90598">MKIISKLLPLALSLLLFSACEKEEAEQGNIQPFHLSQVRLLDGPFAHAASMNEAYVMVHDLDRLLAPFLIDAGLEPKAPRYGNWENIGLDGHTAGHFLTSFSLMVASTGNEEALKRLNYMIDELERCQIANGDGYVGGIPGGREMWKEIANGHINAGNFSLNGKWVPWYNIHKLYAGLRDAYLLAGIEKALDMLIDLTDWCVELVSNLSEEQIQEMLVSEHGGVNEVFADVYDITGDEKYLKLARQFSHHLILDPLLVKEDRLTGLHANTQIPKVVGFMRIAELANDKEWKDASDFFWHTVVNNRTVVIGGNSTYEHFHQKEDFSSMIESRQGPETCNTYNMMKLSQMLYFSKHDLKYLDYYERALYNHILPSIHPEHGGLVYFTPMRPRHYRVYSNPEETFWCCVGSGIENHAKYGELIYAHDDLENVYVNLFIPSVLTWEENGLKLTQETSFPETESSKLILNIDNPLRFTVFLRHPNWMDKDNLEVKVNGRNIRGTSAPGEYFAVTRQWNDGDVIEISLPMYTYGEEMPDGSPYMALLHGPLVLTGKAGTEDLIGLIADDSRMGHVAHGPLVSREDAPILLADEFNLEDKVKSVPGKPLTFSASELIFPDEFRDMELVPFYMLHDSRYMVYWQTATREELESIRQDLQEKEREMLELEASTLDAVETGQQQPESERNFRGVRTETGVHQNRHWRHAYGWFSYELNDPENQASTLRVTYFGGDAGRNFDIIMNGELLATVNLDGSQGDRFFDVNYEIPQSIKSKKSGNYHEVRFQAHENSIAGGVFYVRLLK</sequence>
<dbReference type="InterPro" id="IPR008928">
    <property type="entry name" value="6-hairpin_glycosidase_sf"/>
</dbReference>
<dbReference type="Pfam" id="PF16375">
    <property type="entry name" value="DUF4986"/>
    <property type="match status" value="1"/>
</dbReference>
<evidence type="ECO:0000259" key="4">
    <source>
        <dbReference type="Pfam" id="PF16375"/>
    </source>
</evidence>
<dbReference type="Pfam" id="PF20736">
    <property type="entry name" value="Glyco_hydro127M"/>
    <property type="match status" value="1"/>
</dbReference>
<name>A0A4V2RWX5_9BACT</name>
<evidence type="ECO:0000259" key="6">
    <source>
        <dbReference type="Pfam" id="PF20736"/>
    </source>
</evidence>
<organism evidence="7 8">
    <name type="scientific">Natronoflexus pectinivorans</name>
    <dbReference type="NCBI Taxonomy" id="682526"/>
    <lineage>
        <taxon>Bacteria</taxon>
        <taxon>Pseudomonadati</taxon>
        <taxon>Bacteroidota</taxon>
        <taxon>Bacteroidia</taxon>
        <taxon>Marinilabiliales</taxon>
        <taxon>Marinilabiliaceae</taxon>
        <taxon>Natronoflexus</taxon>
    </lineage>
</organism>
<accession>A0A4V2RWX5</accession>
<dbReference type="PROSITE" id="PS51257">
    <property type="entry name" value="PROKAR_LIPOPROTEIN"/>
    <property type="match status" value="1"/>
</dbReference>
<dbReference type="InterPro" id="IPR012878">
    <property type="entry name" value="Beta-AFase-like_GH127_cat"/>
</dbReference>
<dbReference type="SUPFAM" id="SSF48208">
    <property type="entry name" value="Six-hairpin glycosidases"/>
    <property type="match status" value="1"/>
</dbReference>
<dbReference type="Pfam" id="PF20620">
    <property type="entry name" value="DUF6805"/>
    <property type="match status" value="1"/>
</dbReference>
<feature type="signal peptide" evidence="2">
    <location>
        <begin position="1"/>
        <end position="21"/>
    </location>
</feature>
<keyword evidence="2" id="KW-0732">Signal</keyword>
<comment type="caution">
    <text evidence="7">The sequence shown here is derived from an EMBL/GenBank/DDBJ whole genome shotgun (WGS) entry which is preliminary data.</text>
</comment>
<dbReference type="PANTHER" id="PTHR31151:SF0">
    <property type="entry name" value="PROLINE-TRNA LIGASE (DUF1680)"/>
    <property type="match status" value="1"/>
</dbReference>
<dbReference type="OrthoDB" id="9757939at2"/>
<keyword evidence="8" id="KW-1185">Reference proteome</keyword>
<protein>
    <submittedName>
        <fullName evidence="7">Uncharacterized protein</fullName>
    </submittedName>
</protein>
<evidence type="ECO:0000256" key="1">
    <source>
        <dbReference type="SAM" id="Coils"/>
    </source>
</evidence>
<dbReference type="GO" id="GO:0005975">
    <property type="term" value="P:carbohydrate metabolic process"/>
    <property type="evidence" value="ECO:0007669"/>
    <property type="project" value="InterPro"/>
</dbReference>
<dbReference type="AlphaFoldDB" id="A0A4V2RWX5"/>
<feature type="domain" description="Non-reducing end beta-L-arabinofuranosidase-like GH127 catalytic" evidence="3">
    <location>
        <begin position="37"/>
        <end position="418"/>
    </location>
</feature>
<evidence type="ECO:0000259" key="5">
    <source>
        <dbReference type="Pfam" id="PF20620"/>
    </source>
</evidence>
<reference evidence="7 8" key="1">
    <citation type="submission" date="2019-03" db="EMBL/GenBank/DDBJ databases">
        <title>Genomic Encyclopedia of Type Strains, Phase IV (KMG-IV): sequencing the most valuable type-strain genomes for metagenomic binning, comparative biology and taxonomic classification.</title>
        <authorList>
            <person name="Goeker M."/>
        </authorList>
    </citation>
    <scope>NUCLEOTIDE SEQUENCE [LARGE SCALE GENOMIC DNA]</scope>
    <source>
        <strain evidence="7 8">DSM 24179</strain>
    </source>
</reference>
<feature type="coiled-coil region" evidence="1">
    <location>
        <begin position="636"/>
        <end position="663"/>
    </location>
</feature>
<keyword evidence="1" id="KW-0175">Coiled coil</keyword>
<evidence type="ECO:0000256" key="2">
    <source>
        <dbReference type="SAM" id="SignalP"/>
    </source>
</evidence>
<feature type="domain" description="Non-reducing end beta-L-arabinofuranosidase-like GH127 middle" evidence="6">
    <location>
        <begin position="429"/>
        <end position="524"/>
    </location>
</feature>
<proteinExistence type="predicted"/>